<keyword evidence="2" id="KW-1185">Reference proteome</keyword>
<organism evidence="1 2">
    <name type="scientific">Methylobacterium nonmethylotrophicum</name>
    <dbReference type="NCBI Taxonomy" id="1141884"/>
    <lineage>
        <taxon>Bacteria</taxon>
        <taxon>Pseudomonadati</taxon>
        <taxon>Pseudomonadota</taxon>
        <taxon>Alphaproteobacteria</taxon>
        <taxon>Hyphomicrobiales</taxon>
        <taxon>Methylobacteriaceae</taxon>
        <taxon>Methylobacterium</taxon>
    </lineage>
</organism>
<gene>
    <name evidence="1" type="ORF">EU555_01110</name>
</gene>
<dbReference type="OrthoDB" id="8001717at2"/>
<reference evidence="1 2" key="1">
    <citation type="submission" date="2019-04" db="EMBL/GenBank/DDBJ databases">
        <authorList>
            <person name="Feng G."/>
            <person name="Zhu H."/>
        </authorList>
    </citation>
    <scope>NUCLEOTIDE SEQUENCE [LARGE SCALE GENOMIC DNA]</scope>
    <source>
        <strain evidence="1 2">6HR-1</strain>
    </source>
</reference>
<dbReference type="Proteomes" id="UP000297535">
    <property type="component" value="Unassembled WGS sequence"/>
</dbReference>
<comment type="caution">
    <text evidence="1">The sequence shown here is derived from an EMBL/GenBank/DDBJ whole genome shotgun (WGS) entry which is preliminary data.</text>
</comment>
<dbReference type="EMBL" id="SRLB01000001">
    <property type="protein sequence ID" value="TGE02406.1"/>
    <property type="molecule type" value="Genomic_DNA"/>
</dbReference>
<protein>
    <submittedName>
        <fullName evidence="1">Uncharacterized protein</fullName>
    </submittedName>
</protein>
<evidence type="ECO:0000313" key="1">
    <source>
        <dbReference type="EMBL" id="TGE02406.1"/>
    </source>
</evidence>
<accession>A0A4Z0NY49</accession>
<name>A0A4Z0NY49_9HYPH</name>
<evidence type="ECO:0000313" key="2">
    <source>
        <dbReference type="Proteomes" id="UP000297535"/>
    </source>
</evidence>
<proteinExistence type="predicted"/>
<sequence>MPAWRGPARVMQGALRSRRELPMSDGVFDPCRRPILARRDAAGGGSLSVRRLREIETLLGVPINPAADQADDVTPTDAPIGYGLEDGLLVERQALALLRAFNRISDPDARRDVLRLVRAAARTGRA</sequence>
<dbReference type="AlphaFoldDB" id="A0A4Z0NY49"/>
<dbReference type="RefSeq" id="WP_135412604.1">
    <property type="nucleotide sequence ID" value="NZ_SRLB01000001.1"/>
</dbReference>